<protein>
    <submittedName>
        <fullName evidence="2">Uncharacterized protein</fullName>
    </submittedName>
</protein>
<sequence length="73" mass="8156">MEKPTPEPRPEATRSDWTDQDLLTRHEALPRLERAIAEASAEYQAEPDELSRAAIGDRLGRMRAARDELLAGG</sequence>
<name>A0A1M7R4X6_9ACTN</name>
<feature type="region of interest" description="Disordered" evidence="1">
    <location>
        <begin position="1"/>
        <end position="22"/>
    </location>
</feature>
<evidence type="ECO:0000313" key="2">
    <source>
        <dbReference type="EMBL" id="SHN40105.1"/>
    </source>
</evidence>
<accession>A0A1M7R4X6</accession>
<evidence type="ECO:0000256" key="1">
    <source>
        <dbReference type="SAM" id="MobiDB-lite"/>
    </source>
</evidence>
<proteinExistence type="predicted"/>
<dbReference type="RefSeq" id="WP_073259765.1">
    <property type="nucleotide sequence ID" value="NZ_FRCS01000006.1"/>
</dbReference>
<keyword evidence="3" id="KW-1185">Reference proteome</keyword>
<dbReference type="AlphaFoldDB" id="A0A1M7R4X6"/>
<gene>
    <name evidence="2" type="ORF">SAMN05443668_106430</name>
</gene>
<dbReference type="Proteomes" id="UP000184440">
    <property type="component" value="Unassembled WGS sequence"/>
</dbReference>
<dbReference type="OrthoDB" id="3483903at2"/>
<dbReference type="STRING" id="134849.SAMN05443668_106430"/>
<dbReference type="EMBL" id="FRCS01000006">
    <property type="protein sequence ID" value="SHN40105.1"/>
    <property type="molecule type" value="Genomic_DNA"/>
</dbReference>
<evidence type="ECO:0000313" key="3">
    <source>
        <dbReference type="Proteomes" id="UP000184440"/>
    </source>
</evidence>
<organism evidence="2 3">
    <name type="scientific">Cryptosporangium aurantiacum</name>
    <dbReference type="NCBI Taxonomy" id="134849"/>
    <lineage>
        <taxon>Bacteria</taxon>
        <taxon>Bacillati</taxon>
        <taxon>Actinomycetota</taxon>
        <taxon>Actinomycetes</taxon>
        <taxon>Cryptosporangiales</taxon>
        <taxon>Cryptosporangiaceae</taxon>
        <taxon>Cryptosporangium</taxon>
    </lineage>
</organism>
<reference evidence="2 3" key="1">
    <citation type="submission" date="2016-11" db="EMBL/GenBank/DDBJ databases">
        <authorList>
            <person name="Jaros S."/>
            <person name="Januszkiewicz K."/>
            <person name="Wedrychowicz H."/>
        </authorList>
    </citation>
    <scope>NUCLEOTIDE SEQUENCE [LARGE SCALE GENOMIC DNA]</scope>
    <source>
        <strain evidence="2 3">DSM 46144</strain>
    </source>
</reference>